<sequence length="1135" mass="130526">MENTNLQEQAQTVEVKQQESFILSQQKNPHHEGSRQVQMSQIHNQRALNMRKNFQPLNLSSKLSYSAKNSMQQIIFTNQDIQKAQMFDKYNKIKAMNNNMNNETSHQGKTGAGSSAIGSTPGELSNQRVISESDPVTSKTLNVNPGTINENEHSRVSGVFHNGLYVEGINGRGQSMSKIGFQTNYDRFGRVMTNNDPRGGQSFTREESPLMKYKRSINPGGTDAIQTTATQSINHPFNSLYANSSMRNGEYDAQNFKSSNYVVKMTTKSAYKNPMSGMSKIQRLAPQKAQSVIRQYTSQVYNRKISSSQRDRDEIKQRRFEQSVEDLGKAKTILPDMTYQSGYRNTIGVDQVRNGTSLQNSNSKYRNNNFNEQAKRIIKKISQRNGKEESLDSLSENQVHRDSKNVSIFNENHADFSRQMPRKASLEQNRLHKNVYSSEATTRKKRFEPMNPNNIFSNDAMISPVNRSQQDFGIQSRNDQLNFRSQKSLLVSTSFYQQFTQRYVEQQSLELQHCKSRIASLEHEMYMQDEELLKMKQINKDLLDQLSQNQIMNLSDNHINSNNNNTQSMEAVLKNSQNNADATKIHSLYQDLYLTDLKKDLNVVEYELKNQKFMYQEKVRDTTSLKKEIIQYQCSLKRYRRMVQELQNKLSKLTSSQNQQQNNNGNKKDNLFQYSEDLAHQPSFDNTSQASFQDKKNSTLGNMSQKQDASPRNKNVSSMGQVKAPLNVNTMDLQKMEKLQLLMANLVKTKKVFKAFISVLFDLKNCVNCSIVTLFLFDTKISDHQIKDYCFMQKTMIDGRWVDRIGINEKDVSEPGFKKFEDLQKIVRTQEYLAFPVFNRNGDLIAGIQVEARIKQATGKHMGFYLIDELVMKIVLSNFQMKLDKLIAEQEIKAREKEVISTISLASSICTQRSYRDLFRQMKTAIPIFFEFESIGILLRDLKTQELFTIAESYDLTGIEQRGDEFKNTTIIRFPSSLGVTGYVYNSGELYICNKAQKDSKFSSDIDNLGATGDVHNFMIGPIYGHKDTKNKELPIGIIQFTNKKDFKVINDYDKKKFHAIQNLIGLSIDNTSEIHSTMNITIAVRDAFVNLERMLFDSFNDDKSIGLDNSIDNKFEKMNELLNKISDIKRQIYF</sequence>
<dbReference type="AlphaFoldDB" id="A0A078A8I3"/>
<organism evidence="2 3">
    <name type="scientific">Stylonychia lemnae</name>
    <name type="common">Ciliate</name>
    <dbReference type="NCBI Taxonomy" id="5949"/>
    <lineage>
        <taxon>Eukaryota</taxon>
        <taxon>Sar</taxon>
        <taxon>Alveolata</taxon>
        <taxon>Ciliophora</taxon>
        <taxon>Intramacronucleata</taxon>
        <taxon>Spirotrichea</taxon>
        <taxon>Stichotrichia</taxon>
        <taxon>Sporadotrichida</taxon>
        <taxon>Oxytrichidae</taxon>
        <taxon>Stylonychinae</taxon>
        <taxon>Stylonychia</taxon>
    </lineage>
</organism>
<feature type="region of interest" description="Disordered" evidence="1">
    <location>
        <begin position="685"/>
        <end position="721"/>
    </location>
</feature>
<dbReference type="InParanoid" id="A0A078A8I3"/>
<protein>
    <recommendedName>
        <fullName evidence="4">GAF domain-containing protein</fullName>
    </recommendedName>
</protein>
<dbReference type="InterPro" id="IPR029016">
    <property type="entry name" value="GAF-like_dom_sf"/>
</dbReference>
<feature type="compositionally biased region" description="Polar residues" evidence="1">
    <location>
        <begin position="1"/>
        <end position="27"/>
    </location>
</feature>
<evidence type="ECO:0000256" key="1">
    <source>
        <dbReference type="SAM" id="MobiDB-lite"/>
    </source>
</evidence>
<dbReference type="OrthoDB" id="6017640at2759"/>
<feature type="compositionally biased region" description="Low complexity" evidence="1">
    <location>
        <begin position="651"/>
        <end position="665"/>
    </location>
</feature>
<dbReference type="EMBL" id="CCKQ01007219">
    <property type="protein sequence ID" value="CDW78575.1"/>
    <property type="molecule type" value="Genomic_DNA"/>
</dbReference>
<feature type="compositionally biased region" description="Polar residues" evidence="1">
    <location>
        <begin position="103"/>
        <end position="149"/>
    </location>
</feature>
<name>A0A078A8I3_STYLE</name>
<evidence type="ECO:0000313" key="3">
    <source>
        <dbReference type="Proteomes" id="UP000039865"/>
    </source>
</evidence>
<dbReference type="SUPFAM" id="SSF55781">
    <property type="entry name" value="GAF domain-like"/>
    <property type="match status" value="1"/>
</dbReference>
<gene>
    <name evidence="2" type="primary">Contig9143.g9785</name>
    <name evidence="2" type="ORF">STYLEM_7555</name>
</gene>
<feature type="region of interest" description="Disordered" evidence="1">
    <location>
        <begin position="99"/>
        <end position="150"/>
    </location>
</feature>
<evidence type="ECO:0000313" key="2">
    <source>
        <dbReference type="EMBL" id="CDW78575.1"/>
    </source>
</evidence>
<keyword evidence="3" id="KW-1185">Reference proteome</keyword>
<dbReference type="Gene3D" id="3.30.450.40">
    <property type="match status" value="1"/>
</dbReference>
<feature type="region of interest" description="Disordered" evidence="1">
    <location>
        <begin position="1"/>
        <end position="40"/>
    </location>
</feature>
<dbReference type="Proteomes" id="UP000039865">
    <property type="component" value="Unassembled WGS sequence"/>
</dbReference>
<feature type="compositionally biased region" description="Polar residues" evidence="1">
    <location>
        <begin position="685"/>
        <end position="720"/>
    </location>
</feature>
<accession>A0A078A8I3</accession>
<feature type="region of interest" description="Disordered" evidence="1">
    <location>
        <begin position="651"/>
        <end position="670"/>
    </location>
</feature>
<proteinExistence type="predicted"/>
<reference evidence="2 3" key="1">
    <citation type="submission" date="2014-06" db="EMBL/GenBank/DDBJ databases">
        <authorList>
            <person name="Swart Estienne"/>
        </authorList>
    </citation>
    <scope>NUCLEOTIDE SEQUENCE [LARGE SCALE GENOMIC DNA]</scope>
    <source>
        <strain evidence="2 3">130c</strain>
    </source>
</reference>
<evidence type="ECO:0008006" key="4">
    <source>
        <dbReference type="Google" id="ProtNLM"/>
    </source>
</evidence>